<dbReference type="InterPro" id="IPR040554">
    <property type="entry name" value="KPWE_PEX14_dom"/>
</dbReference>
<name>A0A1A7XLA6_9TELE</name>
<sequence length="151" mass="17252">METVFSRFESYNFEADQSFVDGLTTLNKSDRSGERTELLDLKLFFYNRFVEPIDQHSYKIWSSSCHVTASDVAAERQDQKTSSHSDSNICENQRTETSANTQTTRLSFAEVMQLVQEGKEVPGVSKLDIKPCNQSPTPSQMQRVLKPWETT</sequence>
<dbReference type="PANTHER" id="PTHR36855:SF1">
    <property type="entry name" value="PEROXISOME MEMBRANE ANCHOR PROTEIN PEX14P N-TERMINAL DOMAIN-CONTAINING PROTEIN"/>
    <property type="match status" value="1"/>
</dbReference>
<dbReference type="Pfam" id="PF25871">
    <property type="entry name" value="HTH_76"/>
    <property type="match status" value="1"/>
</dbReference>
<protein>
    <submittedName>
        <fullName evidence="4">Uncharacterized protein</fullName>
    </submittedName>
</protein>
<accession>A0A1A7XLA6</accession>
<dbReference type="EMBL" id="HADW01017205">
    <property type="protein sequence ID" value="SBP18605.1"/>
    <property type="molecule type" value="Transcribed_RNA"/>
</dbReference>
<feature type="region of interest" description="Disordered" evidence="1">
    <location>
        <begin position="72"/>
        <end position="103"/>
    </location>
</feature>
<feature type="compositionally biased region" description="Basic and acidic residues" evidence="1">
    <location>
        <begin position="73"/>
        <end position="83"/>
    </location>
</feature>
<dbReference type="PANTHER" id="PTHR36855">
    <property type="entry name" value="CHROMOSOME 10, WHOLE GENOME SHOTGUN SEQUENCE"/>
    <property type="match status" value="1"/>
</dbReference>
<dbReference type="InterPro" id="IPR058841">
    <property type="entry name" value="HTH_76"/>
</dbReference>
<evidence type="ECO:0000259" key="3">
    <source>
        <dbReference type="Pfam" id="PF25871"/>
    </source>
</evidence>
<evidence type="ECO:0000313" key="4">
    <source>
        <dbReference type="EMBL" id="SBP18605.1"/>
    </source>
</evidence>
<feature type="compositionally biased region" description="Polar residues" evidence="1">
    <location>
        <begin position="132"/>
        <end position="142"/>
    </location>
</feature>
<evidence type="ECO:0000259" key="2">
    <source>
        <dbReference type="Pfam" id="PF17733"/>
    </source>
</evidence>
<dbReference type="EMBL" id="HADX01000082">
    <property type="protein sequence ID" value="SBP22314.1"/>
    <property type="molecule type" value="Transcribed_RNA"/>
</dbReference>
<organism evidence="4">
    <name type="scientific">Iconisemion striatum</name>
    <dbReference type="NCBI Taxonomy" id="60296"/>
    <lineage>
        <taxon>Eukaryota</taxon>
        <taxon>Metazoa</taxon>
        <taxon>Chordata</taxon>
        <taxon>Craniata</taxon>
        <taxon>Vertebrata</taxon>
        <taxon>Euteleostomi</taxon>
        <taxon>Actinopterygii</taxon>
        <taxon>Neopterygii</taxon>
        <taxon>Teleostei</taxon>
        <taxon>Neoteleostei</taxon>
        <taxon>Acanthomorphata</taxon>
        <taxon>Ovalentaria</taxon>
        <taxon>Atherinomorphae</taxon>
        <taxon>Cyprinodontiformes</taxon>
        <taxon>Nothobranchiidae</taxon>
        <taxon>Iconisemion</taxon>
    </lineage>
</organism>
<evidence type="ECO:0000256" key="1">
    <source>
        <dbReference type="SAM" id="MobiDB-lite"/>
    </source>
</evidence>
<feature type="domain" description="PEX14-like helix-turn-helix" evidence="3">
    <location>
        <begin position="2"/>
        <end position="64"/>
    </location>
</feature>
<gene>
    <name evidence="4" type="primary">OLA.12114</name>
</gene>
<feature type="compositionally biased region" description="Polar residues" evidence="1">
    <location>
        <begin position="84"/>
        <end position="103"/>
    </location>
</feature>
<feature type="domain" description="Peroxisomal membrane protein PEX14-like KPWE" evidence="2">
    <location>
        <begin position="105"/>
        <end position="150"/>
    </location>
</feature>
<dbReference type="AlphaFoldDB" id="A0A1A7XLA6"/>
<dbReference type="Pfam" id="PF17733">
    <property type="entry name" value="KPWE_dom"/>
    <property type="match status" value="1"/>
</dbReference>
<feature type="region of interest" description="Disordered" evidence="1">
    <location>
        <begin position="125"/>
        <end position="151"/>
    </location>
</feature>
<reference evidence="4" key="2">
    <citation type="submission" date="2016-06" db="EMBL/GenBank/DDBJ databases">
        <title>The genome of a short-lived fish provides insights into sex chromosome evolution and the genetic control of aging.</title>
        <authorList>
            <person name="Reichwald K."/>
            <person name="Felder M."/>
            <person name="Petzold A."/>
            <person name="Koch P."/>
            <person name="Groth M."/>
            <person name="Platzer M."/>
        </authorList>
    </citation>
    <scope>NUCLEOTIDE SEQUENCE</scope>
    <source>
        <tissue evidence="4">Brain</tissue>
    </source>
</reference>
<proteinExistence type="predicted"/>
<reference evidence="4" key="1">
    <citation type="submission" date="2016-05" db="EMBL/GenBank/DDBJ databases">
        <authorList>
            <person name="Lavstsen T."/>
            <person name="Jespersen J.S."/>
        </authorList>
    </citation>
    <scope>NUCLEOTIDE SEQUENCE</scope>
    <source>
        <tissue evidence="4">Brain</tissue>
    </source>
</reference>